<evidence type="ECO:0000313" key="2">
    <source>
        <dbReference type="Proteomes" id="UP000520814"/>
    </source>
</evidence>
<comment type="caution">
    <text evidence="1">The sequence shown here is derived from an EMBL/GenBank/DDBJ whole genome shotgun (WGS) entry which is preliminary data.</text>
</comment>
<dbReference type="AlphaFoldDB" id="A0A7W9SVZ3"/>
<reference evidence="1 2" key="1">
    <citation type="submission" date="2020-08" db="EMBL/GenBank/DDBJ databases">
        <title>Genomic Encyclopedia of Type Strains, Phase IV (KMG-IV): sequencing the most valuable type-strain genomes for metagenomic binning, comparative biology and taxonomic classification.</title>
        <authorList>
            <person name="Goeker M."/>
        </authorList>
    </citation>
    <scope>NUCLEOTIDE SEQUENCE [LARGE SCALE GENOMIC DNA]</scope>
    <source>
        <strain evidence="1 2">DSM 23562</strain>
    </source>
</reference>
<dbReference type="EMBL" id="JACHGW010000005">
    <property type="protein sequence ID" value="MBB6053214.1"/>
    <property type="molecule type" value="Genomic_DNA"/>
</dbReference>
<protein>
    <submittedName>
        <fullName evidence="1">Uncharacterized protein</fullName>
    </submittedName>
</protein>
<sequence>MNPADFEGLRALQEALGTRFIRGVLFYSGETLLPFGEGLYAVPLSALWHGL</sequence>
<dbReference type="RefSeq" id="WP_184203281.1">
    <property type="nucleotide sequence ID" value="NZ_JACHGW010000005.1"/>
</dbReference>
<organism evidence="1 2">
    <name type="scientific">Armatimonas rosea</name>
    <dbReference type="NCBI Taxonomy" id="685828"/>
    <lineage>
        <taxon>Bacteria</taxon>
        <taxon>Bacillati</taxon>
        <taxon>Armatimonadota</taxon>
        <taxon>Armatimonadia</taxon>
        <taxon>Armatimonadales</taxon>
        <taxon>Armatimonadaceae</taxon>
        <taxon>Armatimonas</taxon>
    </lineage>
</organism>
<accession>A0A7W9SVZ3</accession>
<gene>
    <name evidence="1" type="ORF">HNQ39_005046</name>
</gene>
<proteinExistence type="predicted"/>
<dbReference type="Proteomes" id="UP000520814">
    <property type="component" value="Unassembled WGS sequence"/>
</dbReference>
<name>A0A7W9SVZ3_ARMRO</name>
<evidence type="ECO:0000313" key="1">
    <source>
        <dbReference type="EMBL" id="MBB6053214.1"/>
    </source>
</evidence>
<keyword evidence="2" id="KW-1185">Reference proteome</keyword>